<dbReference type="GO" id="GO:0005773">
    <property type="term" value="C:vacuole"/>
    <property type="evidence" value="ECO:0007669"/>
    <property type="project" value="UniProtKB-SubCell"/>
</dbReference>
<evidence type="ECO:0000256" key="3">
    <source>
        <dbReference type="ARBA" id="ARBA00022554"/>
    </source>
</evidence>
<evidence type="ECO:0000256" key="4">
    <source>
        <dbReference type="ARBA" id="ARBA00022729"/>
    </source>
</evidence>
<comment type="similarity">
    <text evidence="2">Belongs to the strictosidine synthase family.</text>
</comment>
<dbReference type="SUPFAM" id="SSF63829">
    <property type="entry name" value="Calcium-dependent phosphotriesterase"/>
    <property type="match status" value="2"/>
</dbReference>
<dbReference type="EMBL" id="BKCP01000558">
    <property type="protein sequence ID" value="GER25789.1"/>
    <property type="molecule type" value="Genomic_DNA"/>
</dbReference>
<evidence type="ECO:0000256" key="5">
    <source>
        <dbReference type="ARBA" id="ARBA00023180"/>
    </source>
</evidence>
<keyword evidence="9" id="KW-1185">Reference proteome</keyword>
<dbReference type="Pfam" id="PF20067">
    <property type="entry name" value="SSL_N"/>
    <property type="match status" value="1"/>
</dbReference>
<dbReference type="SUPFAM" id="SSF56784">
    <property type="entry name" value="HAD-like"/>
    <property type="match status" value="1"/>
</dbReference>
<dbReference type="CDD" id="cd16415">
    <property type="entry name" value="HAD_dREG-2_like"/>
    <property type="match status" value="1"/>
</dbReference>
<accession>A0A5A7NZ07</accession>
<organism evidence="8 9">
    <name type="scientific">Striga asiatica</name>
    <name type="common">Asiatic witchweed</name>
    <name type="synonym">Buchnera asiatica</name>
    <dbReference type="NCBI Taxonomy" id="4170"/>
    <lineage>
        <taxon>Eukaryota</taxon>
        <taxon>Viridiplantae</taxon>
        <taxon>Streptophyta</taxon>
        <taxon>Embryophyta</taxon>
        <taxon>Tracheophyta</taxon>
        <taxon>Spermatophyta</taxon>
        <taxon>Magnoliopsida</taxon>
        <taxon>eudicotyledons</taxon>
        <taxon>Gunneridae</taxon>
        <taxon>Pentapetalae</taxon>
        <taxon>asterids</taxon>
        <taxon>lamiids</taxon>
        <taxon>Lamiales</taxon>
        <taxon>Orobanchaceae</taxon>
        <taxon>Buchnereae</taxon>
        <taxon>Striga</taxon>
    </lineage>
</organism>
<dbReference type="PRINTS" id="PR00413">
    <property type="entry name" value="HADHALOGNASE"/>
</dbReference>
<feature type="transmembrane region" description="Helical" evidence="6">
    <location>
        <begin position="164"/>
        <end position="194"/>
    </location>
</feature>
<keyword evidence="5" id="KW-0325">Glycoprotein</keyword>
<dbReference type="GO" id="GO:0012505">
    <property type="term" value="C:endomembrane system"/>
    <property type="evidence" value="ECO:0007669"/>
    <property type="project" value="TreeGrafter"/>
</dbReference>
<dbReference type="NCBIfam" id="TIGR01549">
    <property type="entry name" value="HAD-SF-IA-v1"/>
    <property type="match status" value="1"/>
</dbReference>
<dbReference type="Proteomes" id="UP000325081">
    <property type="component" value="Unassembled WGS sequence"/>
</dbReference>
<proteinExistence type="inferred from homology"/>
<dbReference type="GO" id="GO:0016787">
    <property type="term" value="F:hydrolase activity"/>
    <property type="evidence" value="ECO:0007669"/>
    <property type="project" value="TreeGrafter"/>
</dbReference>
<keyword evidence="4" id="KW-0732">Signal</keyword>
<dbReference type="NCBIfam" id="TIGR02252">
    <property type="entry name" value="DREG-2"/>
    <property type="match status" value="1"/>
</dbReference>
<name>A0A5A7NZ07_STRAF</name>
<dbReference type="InterPro" id="IPR023214">
    <property type="entry name" value="HAD_sf"/>
</dbReference>
<dbReference type="OrthoDB" id="5307922at2759"/>
<comment type="subcellular location">
    <subcellularLocation>
        <location evidence="1">Vacuole</location>
    </subcellularLocation>
</comment>
<dbReference type="InterPro" id="IPR006439">
    <property type="entry name" value="HAD-SF_hydro_IA"/>
</dbReference>
<evidence type="ECO:0000256" key="2">
    <source>
        <dbReference type="ARBA" id="ARBA00009191"/>
    </source>
</evidence>
<dbReference type="InterPro" id="IPR011949">
    <property type="entry name" value="HAD-SF_hydro_IA_REG-2-like"/>
</dbReference>
<dbReference type="Pfam" id="PF03088">
    <property type="entry name" value="Str_synth"/>
    <property type="match status" value="2"/>
</dbReference>
<dbReference type="InterPro" id="IPR036412">
    <property type="entry name" value="HAD-like_sf"/>
</dbReference>
<sequence>MKYDISTKRVTVLLKGIAFANGVALSKDRSFLLVAETTTRKILRFWLKGPNAGKHETLAVLPGFPDNIRRSPDGDFWIALHSKVGLFSKWATSWPWAGKVILGLPLDFKQLHYLLVGGKPHATVVKLSSEGEILRVLEDIDGKTLRFVSEVEEKDGKLWIGSVLVPYVGIYAFMRVIISIGFGVVFVATILLSFDSIDDEIRVFNITNNHQEFKNGSLVSLFGKEIDGRDRLSIPLPDGAYGPESLAFDIGGGGPYTGVSDGRIIRWTADELRWVDFAVTSSKRDGCLGPKDHTQMEHICGRPLGLGFYGKTGELYIADAYMGLLVVGPNGGQASPVSKLVDGVAFGFTNALDIDQTSGVVNHVSVIISSDKTGRLMKFEPNTNKTTLLLDNLMFPNGVALSENGDFLLFVETTTCKLFKFWLKTPRIGELEVMTQFHGFPDNIKRIKSGGFWVGINSRRGKLLDWIISNPWIGKFVVEWSPFDCTRIHLYMARLIGHLGMGIRLDRDGNVIDVLDSSKGKKWKLVSEVEEHNGYLWVGSVTRSFALKERNQDQQTPRILETGSFSPSKWARIPYVNDGRPFWQYIVSSSTGCSDSQYFEELYNYYTTDKAWHLCDPEAEQVFQALRKAGVKVAVVSNFDTRLRPLLRALKCDHWFDAVAVSAEVEAEKPNPMIFLKACEFLGVQPEDAVHVGDDRRNDIWGARDAGCDAWLWGSDVNSFKEVAQRIGVEV</sequence>
<dbReference type="AlphaFoldDB" id="A0A5A7NZ07"/>
<evidence type="ECO:0000313" key="9">
    <source>
        <dbReference type="Proteomes" id="UP000325081"/>
    </source>
</evidence>
<comment type="caution">
    <text evidence="8">The sequence shown here is derived from an EMBL/GenBank/DDBJ whole genome shotgun (WGS) entry which is preliminary data.</text>
</comment>
<evidence type="ECO:0000256" key="1">
    <source>
        <dbReference type="ARBA" id="ARBA00004116"/>
    </source>
</evidence>
<dbReference type="Gene3D" id="2.120.10.30">
    <property type="entry name" value="TolB, C-terminal domain"/>
    <property type="match status" value="2"/>
</dbReference>
<keyword evidence="6" id="KW-0812">Transmembrane</keyword>
<keyword evidence="6" id="KW-1133">Transmembrane helix</keyword>
<evidence type="ECO:0000259" key="7">
    <source>
        <dbReference type="Pfam" id="PF03088"/>
    </source>
</evidence>
<dbReference type="NCBIfam" id="TIGR01509">
    <property type="entry name" value="HAD-SF-IA-v3"/>
    <property type="match status" value="1"/>
</dbReference>
<evidence type="ECO:0000313" key="8">
    <source>
        <dbReference type="EMBL" id="GER25789.1"/>
    </source>
</evidence>
<protein>
    <submittedName>
        <fullName evidence="8">Calcium-dependent phosphotriesterase superfamily protein</fullName>
    </submittedName>
</protein>
<dbReference type="Pfam" id="PF00702">
    <property type="entry name" value="Hydrolase"/>
    <property type="match status" value="1"/>
</dbReference>
<keyword evidence="6" id="KW-0472">Membrane</keyword>
<dbReference type="PANTHER" id="PTHR10426:SF79">
    <property type="entry name" value="PROTEIN STRICTOSIDINE SYNTHASE-LIKE 2"/>
    <property type="match status" value="1"/>
</dbReference>
<dbReference type="Gene3D" id="3.40.50.1000">
    <property type="entry name" value="HAD superfamily/HAD-like"/>
    <property type="match status" value="1"/>
</dbReference>
<evidence type="ECO:0000256" key="6">
    <source>
        <dbReference type="SAM" id="Phobius"/>
    </source>
</evidence>
<reference evidence="9" key="1">
    <citation type="journal article" date="2019" name="Curr. Biol.">
        <title>Genome Sequence of Striga asiatica Provides Insight into the Evolution of Plant Parasitism.</title>
        <authorList>
            <person name="Yoshida S."/>
            <person name="Kim S."/>
            <person name="Wafula E.K."/>
            <person name="Tanskanen J."/>
            <person name="Kim Y.M."/>
            <person name="Honaas L."/>
            <person name="Yang Z."/>
            <person name="Spallek T."/>
            <person name="Conn C.E."/>
            <person name="Ichihashi Y."/>
            <person name="Cheong K."/>
            <person name="Cui S."/>
            <person name="Der J.P."/>
            <person name="Gundlach H."/>
            <person name="Jiao Y."/>
            <person name="Hori C."/>
            <person name="Ishida J.K."/>
            <person name="Kasahara H."/>
            <person name="Kiba T."/>
            <person name="Kim M.S."/>
            <person name="Koo N."/>
            <person name="Laohavisit A."/>
            <person name="Lee Y.H."/>
            <person name="Lumba S."/>
            <person name="McCourt P."/>
            <person name="Mortimer J.C."/>
            <person name="Mutuku J.M."/>
            <person name="Nomura T."/>
            <person name="Sasaki-Sekimoto Y."/>
            <person name="Seto Y."/>
            <person name="Wang Y."/>
            <person name="Wakatake T."/>
            <person name="Sakakibara H."/>
            <person name="Demura T."/>
            <person name="Yamaguchi S."/>
            <person name="Yoneyama K."/>
            <person name="Manabe R.I."/>
            <person name="Nelson D.C."/>
            <person name="Schulman A.H."/>
            <person name="Timko M.P."/>
            <person name="dePamphilis C.W."/>
            <person name="Choi D."/>
            <person name="Shirasu K."/>
        </authorList>
    </citation>
    <scope>NUCLEOTIDE SEQUENCE [LARGE SCALE GENOMIC DNA]</scope>
    <source>
        <strain evidence="9">cv. UVA1</strain>
    </source>
</reference>
<dbReference type="PANTHER" id="PTHR10426">
    <property type="entry name" value="STRICTOSIDINE SYNTHASE-RELATED"/>
    <property type="match status" value="1"/>
</dbReference>
<keyword evidence="3" id="KW-0926">Vacuole</keyword>
<dbReference type="InterPro" id="IPR011042">
    <property type="entry name" value="6-blade_b-propeller_TolB-like"/>
</dbReference>
<dbReference type="FunFam" id="2.120.10.30:FF:000032">
    <property type="entry name" value="Protein STRICTOSIDINE SYNTHASE-LIKE 13"/>
    <property type="match status" value="1"/>
</dbReference>
<feature type="domain" description="Strictosidine synthase conserved region" evidence="7">
    <location>
        <begin position="364"/>
        <end position="425"/>
    </location>
</feature>
<feature type="domain" description="Strictosidine synthase conserved region" evidence="7">
    <location>
        <begin position="1"/>
        <end position="50"/>
    </location>
</feature>
<dbReference type="InterPro" id="IPR018119">
    <property type="entry name" value="Strictosidine_synth_cons-reg"/>
</dbReference>
<gene>
    <name evidence="8" type="ORF">STAS_01395</name>
</gene>